<dbReference type="PANTHER" id="PTHR35535:SF1">
    <property type="entry name" value="HEAT SHOCK PROTEIN HSLJ"/>
    <property type="match status" value="1"/>
</dbReference>
<evidence type="ECO:0000313" key="3">
    <source>
        <dbReference type="Proteomes" id="UP001597467"/>
    </source>
</evidence>
<dbReference type="RefSeq" id="WP_379904741.1">
    <property type="nucleotide sequence ID" value="NZ_JBHULM010000011.1"/>
</dbReference>
<reference evidence="3" key="1">
    <citation type="journal article" date="2019" name="Int. J. Syst. Evol. Microbiol.">
        <title>The Global Catalogue of Microorganisms (GCM) 10K type strain sequencing project: providing services to taxonomists for standard genome sequencing and annotation.</title>
        <authorList>
            <consortium name="The Broad Institute Genomics Platform"/>
            <consortium name="The Broad Institute Genome Sequencing Center for Infectious Disease"/>
            <person name="Wu L."/>
            <person name="Ma J."/>
        </authorList>
    </citation>
    <scope>NUCLEOTIDE SEQUENCE [LARGE SCALE GENOMIC DNA]</scope>
    <source>
        <strain evidence="3">KCTC 42808</strain>
    </source>
</reference>
<protein>
    <submittedName>
        <fullName evidence="2">META domain-containing protein</fullName>
    </submittedName>
</protein>
<dbReference type="Pfam" id="PF03724">
    <property type="entry name" value="META"/>
    <property type="match status" value="1"/>
</dbReference>
<comment type="caution">
    <text evidence="2">The sequence shown here is derived from an EMBL/GenBank/DDBJ whole genome shotgun (WGS) entry which is preliminary data.</text>
</comment>
<feature type="domain" description="DUF306" evidence="1">
    <location>
        <begin position="55"/>
        <end position="135"/>
    </location>
</feature>
<accession>A0ABW5K427</accession>
<organism evidence="2 3">
    <name type="scientific">Lacinutrix gracilariae</name>
    <dbReference type="NCBI Taxonomy" id="1747198"/>
    <lineage>
        <taxon>Bacteria</taxon>
        <taxon>Pseudomonadati</taxon>
        <taxon>Bacteroidota</taxon>
        <taxon>Flavobacteriia</taxon>
        <taxon>Flavobacteriales</taxon>
        <taxon>Flavobacteriaceae</taxon>
        <taxon>Lacinutrix</taxon>
    </lineage>
</organism>
<sequence length="266" mass="29359">MKFITILLTVFTLNSCGNSKATSNMQDNTDAKQTETLSGRYLVSSLVAIDELPSDTYLSFDETTNRVSGYAGCNRFSGNYTVDGNNIAFTNIIATRMYCKETMPAEQNLISALENANTFSIANSVLTLNNAKDTLVQAAKSESTKEAQKEEYTIEYTAVTRGTFINIVVKNDSITYQKDRRTKAETRTFNAEEKDAIYAKLNAVNAKELPNLEAPSKAHQYDGAAGAILTIVKNGQTYRSQTFDHGQPNTKIEDLVSTILSMTEKQ</sequence>
<dbReference type="Proteomes" id="UP001597467">
    <property type="component" value="Unassembled WGS sequence"/>
</dbReference>
<dbReference type="InterPro" id="IPR038670">
    <property type="entry name" value="HslJ-like_sf"/>
</dbReference>
<gene>
    <name evidence="2" type="ORF">ACFSSB_12520</name>
</gene>
<evidence type="ECO:0000313" key="2">
    <source>
        <dbReference type="EMBL" id="MFD2543148.1"/>
    </source>
</evidence>
<dbReference type="Gene3D" id="2.40.128.270">
    <property type="match status" value="1"/>
</dbReference>
<dbReference type="InterPro" id="IPR005184">
    <property type="entry name" value="DUF306_Meta_HslJ"/>
</dbReference>
<dbReference type="EMBL" id="JBHULM010000011">
    <property type="protein sequence ID" value="MFD2543148.1"/>
    <property type="molecule type" value="Genomic_DNA"/>
</dbReference>
<keyword evidence="3" id="KW-1185">Reference proteome</keyword>
<dbReference type="InterPro" id="IPR053147">
    <property type="entry name" value="Hsp_HslJ-like"/>
</dbReference>
<name>A0ABW5K427_9FLAO</name>
<dbReference type="PANTHER" id="PTHR35535">
    <property type="entry name" value="HEAT SHOCK PROTEIN HSLJ"/>
    <property type="match status" value="1"/>
</dbReference>
<evidence type="ECO:0000259" key="1">
    <source>
        <dbReference type="Pfam" id="PF03724"/>
    </source>
</evidence>
<proteinExistence type="predicted"/>